<dbReference type="EMBL" id="CP037421">
    <property type="protein sequence ID" value="QDT26378.1"/>
    <property type="molecule type" value="Genomic_DNA"/>
</dbReference>
<evidence type="ECO:0000313" key="3">
    <source>
        <dbReference type="EMBL" id="QDT29875.1"/>
    </source>
</evidence>
<protein>
    <recommendedName>
        <fullName evidence="5">Transposase</fullName>
    </recommendedName>
</protein>
<sequence>MSASQSTPRADQRRNPNREAFWRQTLSDRLQSGLSIRAFCQREGLSEPAYHYWRRELKKRDAETTAAASFLPVEVQLPATPIEIVFSQGTSVRVGNGCDQTTLETVLAALEQRAC</sequence>
<gene>
    <name evidence="2" type="ORF">Enr10x_16790</name>
    <name evidence="3" type="ORF">Enr10x_52320</name>
</gene>
<keyword evidence="4" id="KW-1185">Reference proteome</keyword>
<dbReference type="EMBL" id="CP037421">
    <property type="protein sequence ID" value="QDT29875.1"/>
    <property type="molecule type" value="Genomic_DNA"/>
</dbReference>
<reference evidence="2 4" key="1">
    <citation type="submission" date="2019-03" db="EMBL/GenBank/DDBJ databases">
        <title>Deep-cultivation of Planctomycetes and their phenomic and genomic characterization uncovers novel biology.</title>
        <authorList>
            <person name="Wiegand S."/>
            <person name="Jogler M."/>
            <person name="Boedeker C."/>
            <person name="Pinto D."/>
            <person name="Vollmers J."/>
            <person name="Rivas-Marin E."/>
            <person name="Kohn T."/>
            <person name="Peeters S.H."/>
            <person name="Heuer A."/>
            <person name="Rast P."/>
            <person name="Oberbeckmann S."/>
            <person name="Bunk B."/>
            <person name="Jeske O."/>
            <person name="Meyerdierks A."/>
            <person name="Storesund J.E."/>
            <person name="Kallscheuer N."/>
            <person name="Luecker S."/>
            <person name="Lage O.M."/>
            <person name="Pohl T."/>
            <person name="Merkel B.J."/>
            <person name="Hornburger P."/>
            <person name="Mueller R.-W."/>
            <person name="Bruemmer F."/>
            <person name="Labrenz M."/>
            <person name="Spormann A.M."/>
            <person name="Op den Camp H."/>
            <person name="Overmann J."/>
            <person name="Amann R."/>
            <person name="Jetten M.S.M."/>
            <person name="Mascher T."/>
            <person name="Medema M.H."/>
            <person name="Devos D.P."/>
            <person name="Kaster A.-K."/>
            <person name="Ovreas L."/>
            <person name="Rohde M."/>
            <person name="Galperin M.Y."/>
            <person name="Jogler C."/>
        </authorList>
    </citation>
    <scope>NUCLEOTIDE SEQUENCE [LARGE SCALE GENOMIC DNA]</scope>
    <source>
        <strain evidence="2 4">Enr10</strain>
    </source>
</reference>
<evidence type="ECO:0000256" key="1">
    <source>
        <dbReference type="SAM" id="MobiDB-lite"/>
    </source>
</evidence>
<dbReference type="Proteomes" id="UP000315647">
    <property type="component" value="Chromosome"/>
</dbReference>
<dbReference type="RefSeq" id="WP_145448704.1">
    <property type="nucleotide sequence ID" value="NZ_CP037421.1"/>
</dbReference>
<proteinExistence type="predicted"/>
<evidence type="ECO:0008006" key="5">
    <source>
        <dbReference type="Google" id="ProtNLM"/>
    </source>
</evidence>
<name>A0A517Q446_9PLAN</name>
<evidence type="ECO:0000313" key="2">
    <source>
        <dbReference type="EMBL" id="QDT26378.1"/>
    </source>
</evidence>
<organism evidence="2 4">
    <name type="scientific">Gimesia panareensis</name>
    <dbReference type="NCBI Taxonomy" id="2527978"/>
    <lineage>
        <taxon>Bacteria</taxon>
        <taxon>Pseudomonadati</taxon>
        <taxon>Planctomycetota</taxon>
        <taxon>Planctomycetia</taxon>
        <taxon>Planctomycetales</taxon>
        <taxon>Planctomycetaceae</taxon>
        <taxon>Gimesia</taxon>
    </lineage>
</organism>
<feature type="compositionally biased region" description="Basic and acidic residues" evidence="1">
    <location>
        <begin position="10"/>
        <end position="21"/>
    </location>
</feature>
<accession>A0A517Q446</accession>
<dbReference type="NCBIfam" id="NF047593">
    <property type="entry name" value="IS66_ISAeme5_TnpA"/>
    <property type="match status" value="1"/>
</dbReference>
<dbReference type="AlphaFoldDB" id="A0A517Q446"/>
<evidence type="ECO:0000313" key="4">
    <source>
        <dbReference type="Proteomes" id="UP000315647"/>
    </source>
</evidence>
<feature type="region of interest" description="Disordered" evidence="1">
    <location>
        <begin position="1"/>
        <end position="21"/>
    </location>
</feature>